<name>A0A5C5G1D9_9BASI</name>
<gene>
    <name evidence="2" type="ORF">DMC30DRAFT_160079</name>
</gene>
<organism evidence="2 3">
    <name type="scientific">Rhodotorula diobovata</name>
    <dbReference type="NCBI Taxonomy" id="5288"/>
    <lineage>
        <taxon>Eukaryota</taxon>
        <taxon>Fungi</taxon>
        <taxon>Dikarya</taxon>
        <taxon>Basidiomycota</taxon>
        <taxon>Pucciniomycotina</taxon>
        <taxon>Microbotryomycetes</taxon>
        <taxon>Sporidiobolales</taxon>
        <taxon>Sporidiobolaceae</taxon>
        <taxon>Rhodotorula</taxon>
    </lineage>
</organism>
<evidence type="ECO:0000313" key="2">
    <source>
        <dbReference type="EMBL" id="TNY22204.1"/>
    </source>
</evidence>
<sequence>MVDTSLVPPLLLVSLPVAYLGYRLYRSLLSSIPASALPYDPKTGVGRGAPGFQTGVRRVAIPPALAARIRAGEDVSADEVTAALEAEKERLAREEEAQEEQGSGDRVKVPEGVDEEWLPAGALGGKGGKAARRRKK</sequence>
<dbReference type="EMBL" id="SOZI01000029">
    <property type="protein sequence ID" value="TNY22204.1"/>
    <property type="molecule type" value="Genomic_DNA"/>
</dbReference>
<accession>A0A5C5G1D9</accession>
<dbReference type="AlphaFoldDB" id="A0A5C5G1D9"/>
<feature type="region of interest" description="Disordered" evidence="1">
    <location>
        <begin position="90"/>
        <end position="136"/>
    </location>
</feature>
<keyword evidence="3" id="KW-1185">Reference proteome</keyword>
<evidence type="ECO:0000313" key="3">
    <source>
        <dbReference type="Proteomes" id="UP000311382"/>
    </source>
</evidence>
<proteinExistence type="predicted"/>
<dbReference type="Proteomes" id="UP000311382">
    <property type="component" value="Unassembled WGS sequence"/>
</dbReference>
<reference evidence="2 3" key="1">
    <citation type="submission" date="2019-03" db="EMBL/GenBank/DDBJ databases">
        <title>Rhodosporidium diobovatum UCD-FST 08-225 genome sequencing, assembly, and annotation.</title>
        <authorList>
            <person name="Fakankun I.U."/>
            <person name="Fristensky B."/>
            <person name="Levin D.B."/>
        </authorList>
    </citation>
    <scope>NUCLEOTIDE SEQUENCE [LARGE SCALE GENOMIC DNA]</scope>
    <source>
        <strain evidence="2 3">UCD-FST 08-225</strain>
    </source>
</reference>
<evidence type="ECO:0000256" key="1">
    <source>
        <dbReference type="SAM" id="MobiDB-lite"/>
    </source>
</evidence>
<protein>
    <submittedName>
        <fullName evidence="2">Uncharacterized protein</fullName>
    </submittedName>
</protein>
<comment type="caution">
    <text evidence="2">The sequence shown here is derived from an EMBL/GenBank/DDBJ whole genome shotgun (WGS) entry which is preliminary data.</text>
</comment>